<protein>
    <submittedName>
        <fullName evidence="2">Uncharacterized protein</fullName>
    </submittedName>
</protein>
<proteinExistence type="predicted"/>
<dbReference type="InParanoid" id="A0A316VCS2"/>
<evidence type="ECO:0000313" key="2">
    <source>
        <dbReference type="EMBL" id="PWN35457.1"/>
    </source>
</evidence>
<evidence type="ECO:0000313" key="3">
    <source>
        <dbReference type="Proteomes" id="UP000245771"/>
    </source>
</evidence>
<reference evidence="2 3" key="1">
    <citation type="journal article" date="2018" name="Mol. Biol. Evol.">
        <title>Broad Genomic Sampling Reveals a Smut Pathogenic Ancestry of the Fungal Clade Ustilaginomycotina.</title>
        <authorList>
            <person name="Kijpornyongpan T."/>
            <person name="Mondo S.J."/>
            <person name="Barry K."/>
            <person name="Sandor L."/>
            <person name="Lee J."/>
            <person name="Lipzen A."/>
            <person name="Pangilinan J."/>
            <person name="LaButti K."/>
            <person name="Hainaut M."/>
            <person name="Henrissat B."/>
            <person name="Grigoriev I.V."/>
            <person name="Spatafora J.W."/>
            <person name="Aime M.C."/>
        </authorList>
    </citation>
    <scope>NUCLEOTIDE SEQUENCE [LARGE SCALE GENOMIC DNA]</scope>
    <source>
        <strain evidence="2 3">MCA 3882</strain>
    </source>
</reference>
<organism evidence="2 3">
    <name type="scientific">Meira miltonrushii</name>
    <dbReference type="NCBI Taxonomy" id="1280837"/>
    <lineage>
        <taxon>Eukaryota</taxon>
        <taxon>Fungi</taxon>
        <taxon>Dikarya</taxon>
        <taxon>Basidiomycota</taxon>
        <taxon>Ustilaginomycotina</taxon>
        <taxon>Exobasidiomycetes</taxon>
        <taxon>Exobasidiales</taxon>
        <taxon>Brachybasidiaceae</taxon>
        <taxon>Meira</taxon>
    </lineage>
</organism>
<feature type="transmembrane region" description="Helical" evidence="1">
    <location>
        <begin position="16"/>
        <end position="35"/>
    </location>
</feature>
<accession>A0A316VCS2</accession>
<keyword evidence="3" id="KW-1185">Reference proteome</keyword>
<dbReference type="GeneID" id="37024101"/>
<dbReference type="AlphaFoldDB" id="A0A316VCS2"/>
<dbReference type="Proteomes" id="UP000245771">
    <property type="component" value="Unassembled WGS sequence"/>
</dbReference>
<gene>
    <name evidence="2" type="ORF">FA14DRAFT_42092</name>
</gene>
<keyword evidence="1" id="KW-0812">Transmembrane</keyword>
<keyword evidence="1" id="KW-1133">Transmembrane helix</keyword>
<name>A0A316VCS2_9BASI</name>
<sequence>MVIIFLYTMQDRSILLFKYNSLCIGLLIFNTLRLYTQEKRTMVYTLKDMRQVVCLNRRIQASTSK</sequence>
<dbReference type="EMBL" id="KZ819603">
    <property type="protein sequence ID" value="PWN35457.1"/>
    <property type="molecule type" value="Genomic_DNA"/>
</dbReference>
<dbReference type="RefSeq" id="XP_025355759.1">
    <property type="nucleotide sequence ID" value="XM_025502320.1"/>
</dbReference>
<keyword evidence="1" id="KW-0472">Membrane</keyword>
<evidence type="ECO:0000256" key="1">
    <source>
        <dbReference type="SAM" id="Phobius"/>
    </source>
</evidence>